<dbReference type="Pfam" id="PF06912">
    <property type="entry name" value="DUF1275"/>
    <property type="match status" value="1"/>
</dbReference>
<dbReference type="PANTHER" id="PTHR37314:SF4">
    <property type="entry name" value="UPF0700 TRANSMEMBRANE PROTEIN YOAK"/>
    <property type="match status" value="1"/>
</dbReference>
<reference evidence="2 3" key="1">
    <citation type="submission" date="2024-10" db="EMBL/GenBank/DDBJ databases">
        <title>The Natural Products Discovery Center: Release of the First 8490 Sequenced Strains for Exploring Actinobacteria Biosynthetic Diversity.</title>
        <authorList>
            <person name="Kalkreuter E."/>
            <person name="Kautsar S.A."/>
            <person name="Yang D."/>
            <person name="Bader C.D."/>
            <person name="Teijaro C.N."/>
            <person name="Fluegel L."/>
            <person name="Davis C.M."/>
            <person name="Simpson J.R."/>
            <person name="Lauterbach L."/>
            <person name="Steele A.D."/>
            <person name="Gui C."/>
            <person name="Meng S."/>
            <person name="Li G."/>
            <person name="Viehrig K."/>
            <person name="Ye F."/>
            <person name="Su P."/>
            <person name="Kiefer A.F."/>
            <person name="Nichols A."/>
            <person name="Cepeda A.J."/>
            <person name="Yan W."/>
            <person name="Fan B."/>
            <person name="Jiang Y."/>
            <person name="Adhikari A."/>
            <person name="Zheng C.-J."/>
            <person name="Schuster L."/>
            <person name="Cowan T.M."/>
            <person name="Smanski M.J."/>
            <person name="Chevrette M.G."/>
            <person name="De Carvalho L.P.S."/>
            <person name="Shen B."/>
        </authorList>
    </citation>
    <scope>NUCLEOTIDE SEQUENCE [LARGE SCALE GENOMIC DNA]</scope>
    <source>
        <strain evidence="2 3">NPDC093086</strain>
    </source>
</reference>
<gene>
    <name evidence="2" type="ORF">ACIQFM_01545</name>
</gene>
<keyword evidence="1" id="KW-0812">Transmembrane</keyword>
<dbReference type="Proteomes" id="UP001617907">
    <property type="component" value="Unassembled WGS sequence"/>
</dbReference>
<dbReference type="RefSeq" id="WP_350891107.1">
    <property type="nucleotide sequence ID" value="NZ_JBEOTR010000013.1"/>
</dbReference>
<evidence type="ECO:0000256" key="1">
    <source>
        <dbReference type="SAM" id="Phobius"/>
    </source>
</evidence>
<organism evidence="2 3">
    <name type="scientific">Streptomyces ardesiacus</name>
    <dbReference type="NCBI Taxonomy" id="285564"/>
    <lineage>
        <taxon>Bacteria</taxon>
        <taxon>Bacillati</taxon>
        <taxon>Actinomycetota</taxon>
        <taxon>Actinomycetes</taxon>
        <taxon>Kitasatosporales</taxon>
        <taxon>Streptomycetaceae</taxon>
        <taxon>Streptomyces</taxon>
    </lineage>
</organism>
<proteinExistence type="predicted"/>
<evidence type="ECO:0000313" key="2">
    <source>
        <dbReference type="EMBL" id="MFJ6034925.1"/>
    </source>
</evidence>
<comment type="caution">
    <text evidence="2">The sequence shown here is derived from an EMBL/GenBank/DDBJ whole genome shotgun (WGS) entry which is preliminary data.</text>
</comment>
<dbReference type="PANTHER" id="PTHR37314">
    <property type="entry name" value="SLR0142 PROTEIN"/>
    <property type="match status" value="1"/>
</dbReference>
<keyword evidence="1" id="KW-0472">Membrane</keyword>
<protein>
    <submittedName>
        <fullName evidence="2">YoaK family protein</fullName>
    </submittedName>
</protein>
<feature type="transmembrane region" description="Helical" evidence="1">
    <location>
        <begin position="92"/>
        <end position="114"/>
    </location>
</feature>
<evidence type="ECO:0000313" key="3">
    <source>
        <dbReference type="Proteomes" id="UP001617907"/>
    </source>
</evidence>
<keyword evidence="1" id="KW-1133">Transmembrane helix</keyword>
<name>A0ABW8H2G5_9ACTN</name>
<feature type="transmembrane region" description="Helical" evidence="1">
    <location>
        <begin position="204"/>
        <end position="221"/>
    </location>
</feature>
<keyword evidence="3" id="KW-1185">Reference proteome</keyword>
<accession>A0ABW8H2G5</accession>
<feature type="transmembrane region" description="Helical" evidence="1">
    <location>
        <begin position="12"/>
        <end position="32"/>
    </location>
</feature>
<feature type="transmembrane region" description="Helical" evidence="1">
    <location>
        <begin position="120"/>
        <end position="139"/>
    </location>
</feature>
<dbReference type="InterPro" id="IPR010699">
    <property type="entry name" value="DUF1275"/>
</dbReference>
<dbReference type="EMBL" id="JBIVPC010000001">
    <property type="protein sequence ID" value="MFJ6034925.1"/>
    <property type="molecule type" value="Genomic_DNA"/>
</dbReference>
<sequence>MKPTDSDASYLVGLFALTVATGLVDAVSYLALDRVFTGNMTGNVLFVGFGLAGSGEVPLLNNALALVGFLAGAIVAGRLVHGRTHVTRLPTAHLLVLCGTAATALASGVAWLLLGAPAGGWLIGLTALLAASMGMQAVVARGARISDVTTVVITSTLVNFALDSPLAGGTFDKWVRRAGAVVSMGAGGALGALLISAWSGAGALLVAGACMTLGAIGLGAARHREGRRAAGTRTVLERPGGEAGR</sequence>
<feature type="transmembrane region" description="Helical" evidence="1">
    <location>
        <begin position="178"/>
        <end position="198"/>
    </location>
</feature>
<feature type="transmembrane region" description="Helical" evidence="1">
    <location>
        <begin position="59"/>
        <end position="80"/>
    </location>
</feature>